<protein>
    <submittedName>
        <fullName evidence="2">Uncharacterized protein</fullName>
    </submittedName>
</protein>
<name>A0A7W9EFF2_9SPHN</name>
<dbReference type="EMBL" id="JACIJC010000005">
    <property type="protein sequence ID" value="MBB5687197.1"/>
    <property type="molecule type" value="Genomic_DNA"/>
</dbReference>
<gene>
    <name evidence="2" type="ORF">FHS49_003225</name>
</gene>
<proteinExistence type="predicted"/>
<dbReference type="AlphaFoldDB" id="A0A7W9EFF2"/>
<accession>A0A7W9EFF2</accession>
<reference evidence="2 3" key="1">
    <citation type="submission" date="2020-08" db="EMBL/GenBank/DDBJ databases">
        <title>Genomic Encyclopedia of Type Strains, Phase IV (KMG-IV): sequencing the most valuable type-strain genomes for metagenomic binning, comparative biology and taxonomic classification.</title>
        <authorList>
            <person name="Goeker M."/>
        </authorList>
    </citation>
    <scope>NUCLEOTIDE SEQUENCE [LARGE SCALE GENOMIC DNA]</scope>
    <source>
        <strain evidence="2 3">DSM 25079</strain>
    </source>
</reference>
<evidence type="ECO:0000313" key="2">
    <source>
        <dbReference type="EMBL" id="MBB5687197.1"/>
    </source>
</evidence>
<keyword evidence="3" id="KW-1185">Reference proteome</keyword>
<evidence type="ECO:0000256" key="1">
    <source>
        <dbReference type="SAM" id="MobiDB-lite"/>
    </source>
</evidence>
<dbReference type="Proteomes" id="UP000549617">
    <property type="component" value="Unassembled WGS sequence"/>
</dbReference>
<comment type="caution">
    <text evidence="2">The sequence shown here is derived from an EMBL/GenBank/DDBJ whole genome shotgun (WGS) entry which is preliminary data.</text>
</comment>
<feature type="region of interest" description="Disordered" evidence="1">
    <location>
        <begin position="75"/>
        <end position="100"/>
    </location>
</feature>
<sequence>MVMTTPNKIIDFPENAAGDSVIGSWRSKGREYLDATFTAAQENPWRTAAIGAGVVATVAATAYGASVIAHRIGAQDDADSPDDLATSIDPQSLPEAVRLD</sequence>
<dbReference type="RefSeq" id="WP_184020423.1">
    <property type="nucleotide sequence ID" value="NZ_JACIJC010000005.1"/>
</dbReference>
<evidence type="ECO:0000313" key="3">
    <source>
        <dbReference type="Proteomes" id="UP000549617"/>
    </source>
</evidence>
<organism evidence="2 3">
    <name type="scientific">Sphingobium boeckii</name>
    <dbReference type="NCBI Taxonomy" id="1082345"/>
    <lineage>
        <taxon>Bacteria</taxon>
        <taxon>Pseudomonadati</taxon>
        <taxon>Pseudomonadota</taxon>
        <taxon>Alphaproteobacteria</taxon>
        <taxon>Sphingomonadales</taxon>
        <taxon>Sphingomonadaceae</taxon>
        <taxon>Sphingobium</taxon>
    </lineage>
</organism>